<dbReference type="GO" id="GO:0005634">
    <property type="term" value="C:nucleus"/>
    <property type="evidence" value="ECO:0007669"/>
    <property type="project" value="UniProtKB-SubCell"/>
</dbReference>
<feature type="repeat" description="WD" evidence="13">
    <location>
        <begin position="9"/>
        <end position="44"/>
    </location>
</feature>
<dbReference type="InterPro" id="IPR033640">
    <property type="entry name" value="FAR_C"/>
</dbReference>
<keyword evidence="20" id="KW-1185">Reference proteome</keyword>
<keyword evidence="8" id="KW-0805">Transcription regulation</keyword>
<sequence>MIAEKPSWVRHEGMQIFSIDIQPGGHRFATGGGDHKVRIWNMNSVSRNLDINEPTQRLLATLRDHFGSVNCVRWAKHGRYVASGSDDQVILVHERKPGSGTTEFGSGEPPDVENWKVAMTLRGHTADVVDLNWSPDDSMLASGSLDNTIHIWNMSNGICTAVLRGHSSLVKGVTWDPIGSFIASQSDDKTVIIWRTSDWSLAHRTDGHWAKSLGSTFFRRLGWSPCGHFITTTHGFQKPRHSAPVLERGEWAATFDFLGHNAPIIVVKFNHSMFRRNFTNAQELKAAQVGWTNGASKIGGKESQPYNVIAIGSQDRTITVWTTASPRPLFVAKHFFTQKLGHRLSDTELDELKRSRYGDVRGRQANLAESAAQLLLEASTKETTNKKVTLDIQLSQIPVKTSVDLEVIAKTSEPQVDDGKKSAGAAGDGLIKLPASARISSPVKQREYRRADGRKRIIPEAVGVPNQPETMTGGTQSQAHDFPYVASDQRKVENGIAPVDGGLRESSIRGTLGRNSDLKERSGVTARATVTESLVIEKVPASAGGDGSINVQQSGIKASSSSGSCDIPHSIRVFDKKLGEDAAPICLEARSREHAVNDIVGMGSLSMMKETEIVCTRGAETLWSDRISGKVTVLAGNANFWAVGCEDGCLQVYTKCGRRAMPTMMMGSAATFVDCDECWKLMLVTRKGSLYVWDLFSRNCLLQDSLASLITSDPNSAKGTIKVISVKLSKSGSPLVVLATRHAFLFDMSLMCWLRVADDCFPASNFASSWNLSSIQSGELAALQVDVRKYLARKPSWCRVTDDGVQTRAHLEAQLESSLALKSPNEYRQCLLSYIRFLAREADESRLREVCESFLGPPTGMAESTSSDAKMVSWDPCVLGMRKHKLLREDILPAMASNRKVQRLLNEFMDLLSEYGSVETNLDKKKTMLPTTSQLATSQMNCDPPVTEQMDTAPQVIDHTNSVQTAKDHEDTAPIITDEADHTHLAIDGVDLCPMVTDQVIQDSLDREAANRINVKDVSRLTRVAEVDRVNLAAKTNFDEGYDVALGIDTIGAKYMELGSILQFLEDKTILVTGATGYLAKIFVEKILRVQPNVKKFYLLLRAADAKSAAERLRDEVIGKDLFRVLRERHGASLHSFISEKVTPVPGDISYEDLGVKDSSLKNEMWSEIDVVLNFAATTNFDERYDVALGINTLGALHVLNFAKKCVNVKMLVHVSTAYVCGEDAGLIPEQPYHMGMAKKGDNKIDINFEKKMVQEKINELKLEGVPEKGITSAMKDLGIERARLFGWPNTYVFTKAMGEMLLMNLKDNLPLVIIRPTMVASTYKDPFPGWIEGVRTIDSIIVGYGKGRVTCFISGPQSTLDVVPADMVVNAIIVAMVARAKQHSEIIYHLGSSLRNPVKFSNLHDFSFRYFSEHPWINKEGESVKIGKGIALTSMSKFYMYMALRFLLPLKALQLLNILLFKTYQDLYTALDRKVKLVLRLVDLYKPYVFFEGIFDDINSEKLRVIFKESCHETNIFDFDPANIDWEDYMINVHIPGLVKYVMK</sequence>
<evidence type="ECO:0000256" key="5">
    <source>
        <dbReference type="ARBA" id="ARBA00022574"/>
    </source>
</evidence>
<keyword evidence="10" id="KW-0804">Transcription</keyword>
<evidence type="ECO:0000259" key="15">
    <source>
        <dbReference type="Pfam" id="PF03015"/>
    </source>
</evidence>
<dbReference type="Pfam" id="PF03015">
    <property type="entry name" value="Sterile"/>
    <property type="match status" value="1"/>
</dbReference>
<protein>
    <recommendedName>
        <fullName evidence="3">Protein HIRA</fullName>
    </recommendedName>
    <alternativeName>
        <fullName evidence="12">Histone regulator protein</fullName>
    </alternativeName>
</protein>
<evidence type="ECO:0000256" key="2">
    <source>
        <dbReference type="ARBA" id="ARBA00007306"/>
    </source>
</evidence>
<evidence type="ECO:0000256" key="9">
    <source>
        <dbReference type="ARBA" id="ARBA00023054"/>
    </source>
</evidence>
<dbReference type="SUPFAM" id="SSF50978">
    <property type="entry name" value="WD40 repeat-like"/>
    <property type="match status" value="1"/>
</dbReference>
<dbReference type="GO" id="GO:0006338">
    <property type="term" value="P:chromatin remodeling"/>
    <property type="evidence" value="ECO:0007669"/>
    <property type="project" value="InterPro"/>
</dbReference>
<feature type="repeat" description="WD" evidence="13">
    <location>
        <begin position="62"/>
        <end position="92"/>
    </location>
</feature>
<comment type="subcellular location">
    <subcellularLocation>
        <location evidence="1">Nucleus</location>
    </subcellularLocation>
</comment>
<dbReference type="InterPro" id="IPR011494">
    <property type="entry name" value="HIRA-like_C"/>
</dbReference>
<evidence type="ECO:0000256" key="11">
    <source>
        <dbReference type="ARBA" id="ARBA00023242"/>
    </source>
</evidence>
<feature type="repeat" description="WD" evidence="13">
    <location>
        <begin position="163"/>
        <end position="204"/>
    </location>
</feature>
<dbReference type="PANTHER" id="PTHR13831">
    <property type="entry name" value="MEMBER OF THE HIR1 FAMILY OF WD-REPEAT PROTEINS"/>
    <property type="match status" value="1"/>
</dbReference>
<dbReference type="Pfam" id="PF07569">
    <property type="entry name" value="Hira"/>
    <property type="match status" value="1"/>
</dbReference>
<keyword evidence="6" id="KW-0677">Repeat</keyword>
<dbReference type="GO" id="GO:0031491">
    <property type="term" value="F:nucleosome binding"/>
    <property type="evidence" value="ECO:0007669"/>
    <property type="project" value="TreeGrafter"/>
</dbReference>
<evidence type="ECO:0000259" key="17">
    <source>
        <dbReference type="Pfam" id="PF07993"/>
    </source>
</evidence>
<evidence type="ECO:0000256" key="10">
    <source>
        <dbReference type="ARBA" id="ARBA00023163"/>
    </source>
</evidence>
<evidence type="ECO:0000256" key="1">
    <source>
        <dbReference type="ARBA" id="ARBA00004123"/>
    </source>
</evidence>
<evidence type="ECO:0000259" key="16">
    <source>
        <dbReference type="Pfam" id="PF07569"/>
    </source>
</evidence>
<dbReference type="PROSITE" id="PS50082">
    <property type="entry name" value="WD_REPEATS_2"/>
    <property type="match status" value="4"/>
</dbReference>
<dbReference type="InterPro" id="IPR031120">
    <property type="entry name" value="HIR1-like"/>
</dbReference>
<dbReference type="PROSITE" id="PS50294">
    <property type="entry name" value="WD_REPEATS_REGION"/>
    <property type="match status" value="3"/>
</dbReference>
<keyword evidence="4" id="KW-0678">Repressor</keyword>
<comment type="caution">
    <text evidence="19">The sequence shown here is derived from an EMBL/GenBank/DDBJ whole genome shotgun (WGS) entry which is preliminary data.</text>
</comment>
<dbReference type="InterPro" id="IPR036322">
    <property type="entry name" value="WD40_repeat_dom_sf"/>
</dbReference>
<gene>
    <name evidence="19" type="ORF">SADUNF_Sadunf09G0117800</name>
</gene>
<dbReference type="SMART" id="SM00320">
    <property type="entry name" value="WD40"/>
    <property type="match status" value="5"/>
</dbReference>
<dbReference type="SUPFAM" id="SSF51735">
    <property type="entry name" value="NAD(P)-binding Rossmann-fold domains"/>
    <property type="match status" value="1"/>
</dbReference>
<dbReference type="Gene3D" id="3.40.50.720">
    <property type="entry name" value="NAD(P)-binding Rossmann-like Domain"/>
    <property type="match status" value="1"/>
</dbReference>
<feature type="domain" description="Fatty acyl-CoA reductase C-terminal" evidence="15">
    <location>
        <begin position="1448"/>
        <end position="1545"/>
    </location>
</feature>
<evidence type="ECO:0000256" key="7">
    <source>
        <dbReference type="ARBA" id="ARBA00022853"/>
    </source>
</evidence>
<dbReference type="Gene3D" id="2.130.10.10">
    <property type="entry name" value="YVTN repeat-like/Quinoprotein amine dehydrogenase"/>
    <property type="match status" value="2"/>
</dbReference>
<dbReference type="InterPro" id="IPR019775">
    <property type="entry name" value="WD40_repeat_CS"/>
</dbReference>
<keyword evidence="7" id="KW-0156">Chromatin regulator</keyword>
<dbReference type="Proteomes" id="UP000657918">
    <property type="component" value="Unassembled WGS sequence"/>
</dbReference>
<feature type="domain" description="CAF1B/HIR1 beta-propeller" evidence="18">
    <location>
        <begin position="10"/>
        <end position="242"/>
    </location>
</feature>
<evidence type="ECO:0000256" key="6">
    <source>
        <dbReference type="ARBA" id="ARBA00022737"/>
    </source>
</evidence>
<dbReference type="PROSITE" id="PS00678">
    <property type="entry name" value="WD_REPEATS_1"/>
    <property type="match status" value="1"/>
</dbReference>
<feature type="domain" description="Thioester reductase (TE)" evidence="17">
    <location>
        <begin position="1072"/>
        <end position="1373"/>
    </location>
</feature>
<dbReference type="CDD" id="cd00200">
    <property type="entry name" value="WD40"/>
    <property type="match status" value="1"/>
</dbReference>
<feature type="repeat" description="WD" evidence="13">
    <location>
        <begin position="121"/>
        <end position="162"/>
    </location>
</feature>
<keyword evidence="11" id="KW-0539">Nucleus</keyword>
<dbReference type="InterPro" id="IPR036291">
    <property type="entry name" value="NAD(P)-bd_dom_sf"/>
</dbReference>
<dbReference type="GO" id="GO:0006355">
    <property type="term" value="P:regulation of DNA-templated transcription"/>
    <property type="evidence" value="ECO:0007669"/>
    <property type="project" value="InterPro"/>
</dbReference>
<evidence type="ECO:0000313" key="20">
    <source>
        <dbReference type="Proteomes" id="UP000657918"/>
    </source>
</evidence>
<dbReference type="OrthoDB" id="1741719at2759"/>
<evidence type="ECO:0000256" key="4">
    <source>
        <dbReference type="ARBA" id="ARBA00022491"/>
    </source>
</evidence>
<dbReference type="InterPro" id="IPR015943">
    <property type="entry name" value="WD40/YVTN_repeat-like_dom_sf"/>
</dbReference>
<comment type="similarity">
    <text evidence="2">Belongs to the WD repeat HIR1 family.</text>
</comment>
<evidence type="ECO:0000256" key="3">
    <source>
        <dbReference type="ARBA" id="ARBA00021597"/>
    </source>
</evidence>
<dbReference type="CDD" id="cd05236">
    <property type="entry name" value="FAR-N_SDR_e"/>
    <property type="match status" value="1"/>
</dbReference>
<evidence type="ECO:0000259" key="18">
    <source>
        <dbReference type="Pfam" id="PF24105"/>
    </source>
</evidence>
<dbReference type="GO" id="GO:0000785">
    <property type="term" value="C:chromatin"/>
    <property type="evidence" value="ECO:0007669"/>
    <property type="project" value="TreeGrafter"/>
</dbReference>
<name>A0A835N0E2_9ROSI</name>
<organism evidence="19 20">
    <name type="scientific">Salix dunnii</name>
    <dbReference type="NCBI Taxonomy" id="1413687"/>
    <lineage>
        <taxon>Eukaryota</taxon>
        <taxon>Viridiplantae</taxon>
        <taxon>Streptophyta</taxon>
        <taxon>Embryophyta</taxon>
        <taxon>Tracheophyta</taxon>
        <taxon>Spermatophyta</taxon>
        <taxon>Magnoliopsida</taxon>
        <taxon>eudicotyledons</taxon>
        <taxon>Gunneridae</taxon>
        <taxon>Pentapetalae</taxon>
        <taxon>rosids</taxon>
        <taxon>fabids</taxon>
        <taxon>Malpighiales</taxon>
        <taxon>Salicaceae</taxon>
        <taxon>Saliceae</taxon>
        <taxon>Salix</taxon>
    </lineage>
</organism>
<evidence type="ECO:0000256" key="8">
    <source>
        <dbReference type="ARBA" id="ARBA00023015"/>
    </source>
</evidence>
<dbReference type="FunFam" id="2.130.10.10:FF:000827">
    <property type="entry name" value="Protein HIRA"/>
    <property type="match status" value="1"/>
</dbReference>
<dbReference type="GO" id="GO:0006351">
    <property type="term" value="P:DNA-templated transcription"/>
    <property type="evidence" value="ECO:0007669"/>
    <property type="project" value="InterPro"/>
</dbReference>
<keyword evidence="5 13" id="KW-0853">WD repeat</keyword>
<feature type="domain" description="Protein HIRA-like C-terminal" evidence="16">
    <location>
        <begin position="657"/>
        <end position="853"/>
    </location>
</feature>
<dbReference type="Pfam" id="PF07993">
    <property type="entry name" value="NAD_binding_4"/>
    <property type="match status" value="1"/>
</dbReference>
<dbReference type="PANTHER" id="PTHR13831:SF0">
    <property type="entry name" value="PROTEIN HIRA"/>
    <property type="match status" value="1"/>
</dbReference>
<dbReference type="EMBL" id="JADGMS010000009">
    <property type="protein sequence ID" value="KAF9676238.1"/>
    <property type="molecule type" value="Genomic_DNA"/>
</dbReference>
<dbReference type="GO" id="GO:0000417">
    <property type="term" value="C:HIR complex"/>
    <property type="evidence" value="ECO:0007669"/>
    <property type="project" value="TreeGrafter"/>
</dbReference>
<accession>A0A835N0E2</accession>
<evidence type="ECO:0000256" key="14">
    <source>
        <dbReference type="SAM" id="MobiDB-lite"/>
    </source>
</evidence>
<evidence type="ECO:0000256" key="13">
    <source>
        <dbReference type="PROSITE-ProRule" id="PRU00221"/>
    </source>
</evidence>
<evidence type="ECO:0000256" key="12">
    <source>
        <dbReference type="ARBA" id="ARBA00081931"/>
    </source>
</evidence>
<dbReference type="CDD" id="cd09071">
    <property type="entry name" value="FAR_C"/>
    <property type="match status" value="1"/>
</dbReference>
<keyword evidence="9" id="KW-0175">Coiled coil</keyword>
<dbReference type="InterPro" id="IPR055410">
    <property type="entry name" value="Beta-prop_CAF1B_HIR1"/>
</dbReference>
<dbReference type="InterPro" id="IPR013120">
    <property type="entry name" value="FAR_NAD-bd"/>
</dbReference>
<feature type="region of interest" description="Disordered" evidence="14">
    <location>
        <begin position="496"/>
        <end position="524"/>
    </location>
</feature>
<reference evidence="19 20" key="1">
    <citation type="submission" date="2020-10" db="EMBL/GenBank/DDBJ databases">
        <title>Plant Genome Project.</title>
        <authorList>
            <person name="Zhang R.-G."/>
        </authorList>
    </citation>
    <scope>NUCLEOTIDE SEQUENCE [LARGE SCALE GENOMIC DNA]</scope>
    <source>
        <strain evidence="19">FAFU-HL-1</strain>
        <tissue evidence="19">Leaf</tissue>
    </source>
</reference>
<evidence type="ECO:0000313" key="19">
    <source>
        <dbReference type="EMBL" id="KAF9676238.1"/>
    </source>
</evidence>
<proteinExistence type="inferred from homology"/>
<dbReference type="InterPro" id="IPR001680">
    <property type="entry name" value="WD40_rpt"/>
</dbReference>
<dbReference type="Pfam" id="PF24105">
    <property type="entry name" value="Beta-prop_CAF1B_HIR1"/>
    <property type="match status" value="1"/>
</dbReference>